<evidence type="ECO:0000259" key="2">
    <source>
        <dbReference type="PROSITE" id="PS50405"/>
    </source>
</evidence>
<dbReference type="CDD" id="cd00570">
    <property type="entry name" value="GST_N_family"/>
    <property type="match status" value="1"/>
</dbReference>
<dbReference type="InterPro" id="IPR036282">
    <property type="entry name" value="Glutathione-S-Trfase_C_sf"/>
</dbReference>
<dbReference type="Gene3D" id="1.20.1050.10">
    <property type="match status" value="1"/>
</dbReference>
<dbReference type="RefSeq" id="WP_353295832.1">
    <property type="nucleotide sequence ID" value="NZ_BAABWH010000009.1"/>
</dbReference>
<evidence type="ECO:0008006" key="5">
    <source>
        <dbReference type="Google" id="ProtNLM"/>
    </source>
</evidence>
<dbReference type="Pfam" id="PF13417">
    <property type="entry name" value="GST_N_3"/>
    <property type="match status" value="1"/>
</dbReference>
<dbReference type="Pfam" id="PF13410">
    <property type="entry name" value="GST_C_2"/>
    <property type="match status" value="1"/>
</dbReference>
<feature type="domain" description="GST C-terminal" evidence="2">
    <location>
        <begin position="117"/>
        <end position="256"/>
    </location>
</feature>
<evidence type="ECO:0000313" key="4">
    <source>
        <dbReference type="Proteomes" id="UP001481413"/>
    </source>
</evidence>
<proteinExistence type="predicted"/>
<dbReference type="Gene3D" id="3.40.30.10">
    <property type="entry name" value="Glutaredoxin"/>
    <property type="match status" value="1"/>
</dbReference>
<keyword evidence="4" id="KW-1185">Reference proteome</keyword>
<evidence type="ECO:0000313" key="3">
    <source>
        <dbReference type="EMBL" id="GAA6146609.1"/>
    </source>
</evidence>
<reference evidence="3 4" key="1">
    <citation type="submission" date="2024-04" db="EMBL/GenBank/DDBJ databases">
        <title>Draft genome sequence of Thalassolituus maritimus NBRC 116585.</title>
        <authorList>
            <person name="Miyakawa T."/>
            <person name="Kusuya Y."/>
            <person name="Miura T."/>
        </authorList>
    </citation>
    <scope>NUCLEOTIDE SEQUENCE [LARGE SCALE GENOMIC DNA]</scope>
    <source>
        <strain evidence="3 4">5NW40-0001</strain>
    </source>
</reference>
<dbReference type="InterPro" id="IPR036249">
    <property type="entry name" value="Thioredoxin-like_sf"/>
</dbReference>
<dbReference type="PANTHER" id="PTHR44051:SF8">
    <property type="entry name" value="GLUTATHIONE S-TRANSFERASE GSTA"/>
    <property type="match status" value="1"/>
</dbReference>
<organism evidence="3 4">
    <name type="scientific">Thalassolituus maritimus</name>
    <dbReference type="NCBI Taxonomy" id="484498"/>
    <lineage>
        <taxon>Bacteria</taxon>
        <taxon>Pseudomonadati</taxon>
        <taxon>Pseudomonadota</taxon>
        <taxon>Gammaproteobacteria</taxon>
        <taxon>Oceanospirillales</taxon>
        <taxon>Oceanospirillaceae</taxon>
        <taxon>Thalassolituus</taxon>
    </lineage>
</organism>
<comment type="caution">
    <text evidence="3">The sequence shown here is derived from an EMBL/GenBank/DDBJ whole genome shotgun (WGS) entry which is preliminary data.</text>
</comment>
<dbReference type="PANTHER" id="PTHR44051">
    <property type="entry name" value="GLUTATHIONE S-TRANSFERASE-RELATED"/>
    <property type="match status" value="1"/>
</dbReference>
<dbReference type="EMBL" id="BAABWH010000009">
    <property type="protein sequence ID" value="GAA6146609.1"/>
    <property type="molecule type" value="Genomic_DNA"/>
</dbReference>
<dbReference type="InterPro" id="IPR010987">
    <property type="entry name" value="Glutathione-S-Trfase_C-like"/>
</dbReference>
<name>A0ABQ0A2I3_9GAMM</name>
<sequence>MTTATPLTLFTINMSHYSEKIRWLLDYEGIDYKEVALTPAVHTLPMLLKGKRGETTVPLIQQGKTCVQDSPRIVRWLASEHGPLKAFPSDLQKEITDVQQRFDAIGKPVARYLYLPGFAHDALIRQIWTQFSAPWEEAFVRIFYPIIKPVFKVKLKINKKDVARAQQKIDAEIRWLEERLSHGSYLVGDQFSVADITAASLLAPLACPEEHPIYGTEAFREKMAGPANQWADSPAMQWVRDIYAKHRGVIWAKPPVAA</sequence>
<evidence type="ECO:0000259" key="1">
    <source>
        <dbReference type="PROSITE" id="PS50404"/>
    </source>
</evidence>
<dbReference type="Proteomes" id="UP001481413">
    <property type="component" value="Unassembled WGS sequence"/>
</dbReference>
<feature type="domain" description="GST N-terminal" evidence="1">
    <location>
        <begin position="5"/>
        <end position="85"/>
    </location>
</feature>
<dbReference type="PROSITE" id="PS50405">
    <property type="entry name" value="GST_CTER"/>
    <property type="match status" value="1"/>
</dbReference>
<accession>A0ABQ0A2I3</accession>
<dbReference type="SUPFAM" id="SSF47616">
    <property type="entry name" value="GST C-terminal domain-like"/>
    <property type="match status" value="1"/>
</dbReference>
<gene>
    <name evidence="3" type="ORF">NBRC116585_27270</name>
</gene>
<dbReference type="InterPro" id="IPR004045">
    <property type="entry name" value="Glutathione_S-Trfase_N"/>
</dbReference>
<dbReference type="PROSITE" id="PS50404">
    <property type="entry name" value="GST_NTER"/>
    <property type="match status" value="1"/>
</dbReference>
<dbReference type="SUPFAM" id="SSF52833">
    <property type="entry name" value="Thioredoxin-like"/>
    <property type="match status" value="1"/>
</dbReference>
<protein>
    <recommendedName>
        <fullName evidence="5">Glutathione S-transferase</fullName>
    </recommendedName>
</protein>